<dbReference type="EC" id="3.6.1.40" evidence="3"/>
<comment type="caution">
    <text evidence="3">The sequence shown here is derived from an EMBL/GenBank/DDBJ whole genome shotgun (WGS) entry which is preliminary data.</text>
</comment>
<evidence type="ECO:0000313" key="4">
    <source>
        <dbReference type="Proteomes" id="UP001314903"/>
    </source>
</evidence>
<evidence type="ECO:0000259" key="2">
    <source>
        <dbReference type="Pfam" id="PF02541"/>
    </source>
</evidence>
<dbReference type="PANTHER" id="PTHR30005">
    <property type="entry name" value="EXOPOLYPHOSPHATASE"/>
    <property type="match status" value="1"/>
</dbReference>
<dbReference type="Pfam" id="PF02541">
    <property type="entry name" value="Ppx-GppA"/>
    <property type="match status" value="1"/>
</dbReference>
<dbReference type="SUPFAM" id="SSF53067">
    <property type="entry name" value="Actin-like ATPase domain"/>
    <property type="match status" value="2"/>
</dbReference>
<keyword evidence="4" id="KW-1185">Reference proteome</keyword>
<evidence type="ECO:0000313" key="3">
    <source>
        <dbReference type="EMBL" id="MBP2027120.1"/>
    </source>
</evidence>
<dbReference type="CDD" id="cd24054">
    <property type="entry name" value="ASKHA_NBD_AaPPX-GppA_MtPPX2-like"/>
    <property type="match status" value="1"/>
</dbReference>
<reference evidence="3 4" key="1">
    <citation type="submission" date="2021-03" db="EMBL/GenBank/DDBJ databases">
        <title>Genomic Encyclopedia of Type Strains, Phase IV (KMG-IV): sequencing the most valuable type-strain genomes for metagenomic binning, comparative biology and taxonomic classification.</title>
        <authorList>
            <person name="Goeker M."/>
        </authorList>
    </citation>
    <scope>NUCLEOTIDE SEQUENCE [LARGE SCALE GENOMIC DNA]</scope>
    <source>
        <strain evidence="3 4">DSM 27512</strain>
    </source>
</reference>
<dbReference type="GO" id="GO:0008894">
    <property type="term" value="F:guanosine-5'-triphosphate,3'-diphosphate diphosphatase activity"/>
    <property type="evidence" value="ECO:0007669"/>
    <property type="project" value="UniProtKB-EC"/>
</dbReference>
<proteinExistence type="inferred from homology"/>
<name>A0ABS4KIC6_9FIRM</name>
<dbReference type="InterPro" id="IPR050273">
    <property type="entry name" value="GppA/Ppx_hydrolase"/>
</dbReference>
<accession>A0ABS4KIC6</accession>
<dbReference type="InterPro" id="IPR043129">
    <property type="entry name" value="ATPase_NBD"/>
</dbReference>
<keyword evidence="3" id="KW-0378">Hydrolase</keyword>
<evidence type="ECO:0000256" key="1">
    <source>
        <dbReference type="ARBA" id="ARBA00007125"/>
    </source>
</evidence>
<dbReference type="Proteomes" id="UP001314903">
    <property type="component" value="Unassembled WGS sequence"/>
</dbReference>
<dbReference type="Gene3D" id="3.30.420.150">
    <property type="entry name" value="Exopolyphosphatase. Domain 2"/>
    <property type="match status" value="1"/>
</dbReference>
<gene>
    <name evidence="3" type="ORF">J2Z35_000914</name>
</gene>
<comment type="similarity">
    <text evidence="1">Belongs to the GppA/Ppx family.</text>
</comment>
<dbReference type="GO" id="GO:0004309">
    <property type="term" value="F:exopolyphosphatase activity"/>
    <property type="evidence" value="ECO:0007669"/>
    <property type="project" value="UniProtKB-EC"/>
</dbReference>
<sequence length="304" mass="34044">MKMASIDIGTNSMRLLITDYEGNFKDRKKYVNITRIGRGVDENGYISEEAIDRNIKALKEFVDIAKEENCKDIFVMGTSALRDSKNREDFIKRAEKEAGIRVNIITGDDEASLGFYGVAAGLKESGQVLVLDIGGGSTEFILGDTNDGIIFSKSEDIGSVRLTEKFVKNDPVKDNEIVDMEKYIHMVTQNTIDILKTYHIKTLIGIGGTATSISSMAQELEVYDMEKVHQSIIMYEEIEGILDGLKSKTLEERMMIKGLQPKRADVITAGTVILKRIMKDLSMKDILVSEYDNLEGLIYRNSKI</sequence>
<dbReference type="EC" id="3.6.1.11" evidence="3"/>
<organism evidence="3 4">
    <name type="scientific">Acetoanaerobium pronyense</name>
    <dbReference type="NCBI Taxonomy" id="1482736"/>
    <lineage>
        <taxon>Bacteria</taxon>
        <taxon>Bacillati</taxon>
        <taxon>Bacillota</taxon>
        <taxon>Clostridia</taxon>
        <taxon>Peptostreptococcales</taxon>
        <taxon>Filifactoraceae</taxon>
        <taxon>Acetoanaerobium</taxon>
    </lineage>
</organism>
<protein>
    <submittedName>
        <fullName evidence="3">Exopolyphosphatase/guanosine-5'-triphosphate, 3'-diphosphate pyrophosphatase</fullName>
        <ecNumber evidence="3">3.6.1.11</ecNumber>
        <ecNumber evidence="3">3.6.1.40</ecNumber>
    </submittedName>
</protein>
<dbReference type="EMBL" id="JAGGLI010000007">
    <property type="protein sequence ID" value="MBP2027120.1"/>
    <property type="molecule type" value="Genomic_DNA"/>
</dbReference>
<feature type="domain" description="Ppx/GppA phosphatase N-terminal" evidence="2">
    <location>
        <begin position="32"/>
        <end position="301"/>
    </location>
</feature>
<dbReference type="Gene3D" id="3.30.420.40">
    <property type="match status" value="1"/>
</dbReference>
<dbReference type="PANTHER" id="PTHR30005:SF0">
    <property type="entry name" value="RETROGRADE REGULATION PROTEIN 2"/>
    <property type="match status" value="1"/>
</dbReference>
<dbReference type="InterPro" id="IPR003695">
    <property type="entry name" value="Ppx_GppA_N"/>
</dbReference>
<dbReference type="RefSeq" id="WP_209659850.1">
    <property type="nucleotide sequence ID" value="NZ_JAGGLI010000007.1"/>
</dbReference>